<dbReference type="EMBL" id="CAMXCH010000001">
    <property type="protein sequence ID" value="CAI3929814.1"/>
    <property type="molecule type" value="Genomic_DNA"/>
</dbReference>
<evidence type="ECO:0000313" key="3">
    <source>
        <dbReference type="Proteomes" id="UP001154272"/>
    </source>
</evidence>
<evidence type="ECO:0000259" key="1">
    <source>
        <dbReference type="Pfam" id="PF13304"/>
    </source>
</evidence>
<dbReference type="Pfam" id="PF13304">
    <property type="entry name" value="AAA_21"/>
    <property type="match status" value="1"/>
</dbReference>
<dbReference type="InterPro" id="IPR027417">
    <property type="entry name" value="P-loop_NTPase"/>
</dbReference>
<accession>A0ABM9HKP4</accession>
<sequence length="572" mass="65891">MKVKNVHIQNFKRFTDLTIEGIPETAKMVVLVGPNGCGKTSVFEAFNSLYKGFCAPKNGNYVGNFPSDYIFNYRNIYKDPDIHNPYGFQDKSNINYCKINDYRNENTVSIHISSNLKSLIDYGEDRVKIPNKYIMHFRTAYRNDPDFSLNKLENNEQAHSLTFIDNDQRVMRNYQKILLKTIDGIYLEENNCKTVEYLRNELIGKLQQSMKNIFEDLILNNIQSPLKEGSFYFKKGIVDNYHYKNLSSGEKAVFDLLLDLIVNLDDYQDSLFFIDEPEAHIHTKLQGQVVEEIYNLISENSQLWITTHSLGVMTKAKELASKNPERVVFLDFDGHDFDQQVTITPSPIDRIVWQKFMSVALDGLEEKLAPEIIVLCEGSFKGTKRFNFDAEIYTKIFQDNYRNITFISGGASEDLLQESKEFKMLSLLLNKQSKIVRLIDRDDHSDEEVIDLQAQEIFTSSRRHIESYLFDDELIQQLVIQENKQELLGQALTIKETALKNSIARGNAKDDVKSAAGEIFTGLKKLLGLTRCGNKTDPFMKNTMLPLITPETEVYKEMEREIIQPILKASGH</sequence>
<dbReference type="InterPro" id="IPR003959">
    <property type="entry name" value="ATPase_AAA_core"/>
</dbReference>
<dbReference type="SUPFAM" id="SSF52540">
    <property type="entry name" value="P-loop containing nucleoside triphosphate hydrolases"/>
    <property type="match status" value="1"/>
</dbReference>
<dbReference type="Gene3D" id="3.40.50.300">
    <property type="entry name" value="P-loop containing nucleotide triphosphate hydrolases"/>
    <property type="match status" value="1"/>
</dbReference>
<keyword evidence="3" id="KW-1185">Reference proteome</keyword>
<dbReference type="InterPro" id="IPR051396">
    <property type="entry name" value="Bact_Antivir_Def_Nuclease"/>
</dbReference>
<comment type="caution">
    <text evidence="2">The sequence shown here is derived from an EMBL/GenBank/DDBJ whole genome shotgun (WGS) entry which is preliminary data.</text>
</comment>
<reference evidence="2" key="1">
    <citation type="submission" date="2022-10" db="EMBL/GenBank/DDBJ databases">
        <authorList>
            <person name="Botero Cardona J."/>
        </authorList>
    </citation>
    <scope>NUCLEOTIDE SEQUENCE</scope>
    <source>
        <strain evidence="2">R-83534</strain>
    </source>
</reference>
<feature type="domain" description="ATPase AAA-type core" evidence="1">
    <location>
        <begin position="29"/>
        <end position="313"/>
    </location>
</feature>
<protein>
    <submittedName>
        <fullName evidence="2">Contains P-loop ATPase and TOPRIM domains (YbjD)</fullName>
    </submittedName>
</protein>
<dbReference type="PANTHER" id="PTHR43581:SF2">
    <property type="entry name" value="EXCINUCLEASE ATPASE SUBUNIT"/>
    <property type="match status" value="1"/>
</dbReference>
<dbReference type="RefSeq" id="WP_282023294.1">
    <property type="nucleotide sequence ID" value="NZ_CAMXCH010000001.1"/>
</dbReference>
<organism evidence="2 3">
    <name type="scientific">Commensalibacter papalotli</name>
    <name type="common">ex Botero et al. 2024</name>
    <dbReference type="NCBI Taxonomy" id="2972766"/>
    <lineage>
        <taxon>Bacteria</taxon>
        <taxon>Pseudomonadati</taxon>
        <taxon>Pseudomonadota</taxon>
        <taxon>Alphaproteobacteria</taxon>
        <taxon>Acetobacterales</taxon>
        <taxon>Acetobacteraceae</taxon>
    </lineage>
</organism>
<evidence type="ECO:0000313" key="2">
    <source>
        <dbReference type="EMBL" id="CAI3929814.1"/>
    </source>
</evidence>
<name>A0ABM9HKP4_9PROT</name>
<proteinExistence type="predicted"/>
<dbReference type="Proteomes" id="UP001154272">
    <property type="component" value="Unassembled WGS sequence"/>
</dbReference>
<gene>
    <name evidence="2" type="ORF">R83534S58_LOCUS463</name>
</gene>
<dbReference type="PANTHER" id="PTHR43581">
    <property type="entry name" value="ATP/GTP PHOSPHATASE"/>
    <property type="match status" value="1"/>
</dbReference>